<protein>
    <submittedName>
        <fullName evidence="2">Uncharacterized protein</fullName>
    </submittedName>
</protein>
<dbReference type="AlphaFoldDB" id="A0A940YPI7"/>
<name>A0A940YPI7_9BURK</name>
<gene>
    <name evidence="2" type="ORF">KAK03_23715</name>
</gene>
<evidence type="ECO:0000256" key="1">
    <source>
        <dbReference type="SAM" id="MobiDB-lite"/>
    </source>
</evidence>
<reference evidence="2 3" key="1">
    <citation type="submission" date="2021-04" db="EMBL/GenBank/DDBJ databases">
        <title>The genome sequence of Ideonella sp. 3Y2.</title>
        <authorList>
            <person name="Liu Y."/>
        </authorList>
    </citation>
    <scope>NUCLEOTIDE SEQUENCE [LARGE SCALE GENOMIC DNA]</scope>
    <source>
        <strain evidence="2 3">3Y2</strain>
    </source>
</reference>
<evidence type="ECO:0000313" key="3">
    <source>
        <dbReference type="Proteomes" id="UP000676246"/>
    </source>
</evidence>
<organism evidence="2 3">
    <name type="scientific">Ideonella alba</name>
    <dbReference type="NCBI Taxonomy" id="2824118"/>
    <lineage>
        <taxon>Bacteria</taxon>
        <taxon>Pseudomonadati</taxon>
        <taxon>Pseudomonadota</taxon>
        <taxon>Betaproteobacteria</taxon>
        <taxon>Burkholderiales</taxon>
        <taxon>Sphaerotilaceae</taxon>
        <taxon>Ideonella</taxon>
    </lineage>
</organism>
<evidence type="ECO:0000313" key="2">
    <source>
        <dbReference type="EMBL" id="MBQ0933494.1"/>
    </source>
</evidence>
<feature type="region of interest" description="Disordered" evidence="1">
    <location>
        <begin position="400"/>
        <end position="428"/>
    </location>
</feature>
<comment type="caution">
    <text evidence="2">The sequence shown here is derived from an EMBL/GenBank/DDBJ whole genome shotgun (WGS) entry which is preliminary data.</text>
</comment>
<feature type="region of interest" description="Disordered" evidence="1">
    <location>
        <begin position="117"/>
        <end position="138"/>
    </location>
</feature>
<dbReference type="RefSeq" id="WP_210857159.1">
    <property type="nucleotide sequence ID" value="NZ_JAGQDD010000030.1"/>
</dbReference>
<sequence>MAARQFRLGAAMTGVQSETDCAAGRLRLSMSWGLLGPATVADERRVRTLGLGAAVRRFNELAVPGLGSVWFGKQLVLATLGIHVAELAREAGSRVSNVECANAIEALACWLAIGRRDPQSGSDDRPDPRLRGTSKLPREHGMEFKAVRHRSFYVSQPMRMGTTSALQPLGLAAGGTRRFNALEATDTGRAVLRAAFQGYSPANVPLVEHLLNWVRGAELKLRSERLISALSPRMALESEACAALRACLQAGSAGEPSVDTRRRRAALDWVDLSRRSPKRWAWADRPDPIEPDHWHDLQAGANLFALRDQALALLDAVEVQVAATPRECLPMGAPLAQPVLVALNGLRTLAGSFLDLNHADPDATDFCRQCVQLSDTAVLKHLVQRDGRVLRLAHNEVRPGGAFRRGAPPAPADDANEPSAAPQPSAMDTLAWPSGTSFRIHNLFLLNLDLHNELDGWLQTHGRARLDT</sequence>
<accession>A0A940YPI7</accession>
<keyword evidence="3" id="KW-1185">Reference proteome</keyword>
<dbReference type="EMBL" id="JAGQDD010000030">
    <property type="protein sequence ID" value="MBQ0933494.1"/>
    <property type="molecule type" value="Genomic_DNA"/>
</dbReference>
<dbReference type="Proteomes" id="UP000676246">
    <property type="component" value="Unassembled WGS sequence"/>
</dbReference>
<proteinExistence type="predicted"/>